<evidence type="ECO:0000256" key="1">
    <source>
        <dbReference type="ARBA" id="ARBA00004651"/>
    </source>
</evidence>
<dbReference type="PROSITE" id="PS50929">
    <property type="entry name" value="ABC_TM1F"/>
    <property type="match status" value="1"/>
</dbReference>
<keyword evidence="15" id="KW-1185">Reference proteome</keyword>
<dbReference type="InterPro" id="IPR036640">
    <property type="entry name" value="ABC1_TM_sf"/>
</dbReference>
<feature type="transmembrane region" description="Helical" evidence="11">
    <location>
        <begin position="226"/>
        <end position="245"/>
    </location>
</feature>
<dbReference type="AlphaFoldDB" id="A0A918HZE1"/>
<evidence type="ECO:0000256" key="9">
    <source>
        <dbReference type="ARBA" id="ARBA00061644"/>
    </source>
</evidence>
<dbReference type="InterPro" id="IPR003439">
    <property type="entry name" value="ABC_transporter-like_ATP-bd"/>
</dbReference>
<feature type="transmembrane region" description="Helical" evidence="11">
    <location>
        <begin position="202"/>
        <end position="220"/>
    </location>
</feature>
<keyword evidence="3" id="KW-1003">Cell membrane</keyword>
<comment type="caution">
    <text evidence="14">The sequence shown here is derived from an EMBL/GenBank/DDBJ whole genome shotgun (WGS) entry which is preliminary data.</text>
</comment>
<reference evidence="14" key="2">
    <citation type="submission" date="2020-09" db="EMBL/GenBank/DDBJ databases">
        <authorList>
            <person name="Sun Q."/>
            <person name="Ohkuma M."/>
        </authorList>
    </citation>
    <scope>NUCLEOTIDE SEQUENCE</scope>
    <source>
        <strain evidence="14">JCM 4391</strain>
    </source>
</reference>
<feature type="transmembrane region" description="Helical" evidence="11">
    <location>
        <begin position="122"/>
        <end position="143"/>
    </location>
</feature>
<dbReference type="GO" id="GO:0005886">
    <property type="term" value="C:plasma membrane"/>
    <property type="evidence" value="ECO:0007669"/>
    <property type="project" value="UniProtKB-SubCell"/>
</dbReference>
<evidence type="ECO:0000256" key="6">
    <source>
        <dbReference type="ARBA" id="ARBA00022840"/>
    </source>
</evidence>
<dbReference type="InterPro" id="IPR039421">
    <property type="entry name" value="Type_1_exporter"/>
</dbReference>
<comment type="subcellular location">
    <subcellularLocation>
        <location evidence="1">Cell membrane</location>
        <topology evidence="1">Multi-pass membrane protein</topology>
    </subcellularLocation>
</comment>
<feature type="transmembrane region" description="Helical" evidence="11">
    <location>
        <begin position="306"/>
        <end position="328"/>
    </location>
</feature>
<keyword evidence="2" id="KW-0813">Transport</keyword>
<evidence type="ECO:0000256" key="11">
    <source>
        <dbReference type="SAM" id="Phobius"/>
    </source>
</evidence>
<feature type="domain" description="ABC transporter" evidence="12">
    <location>
        <begin position="406"/>
        <end position="641"/>
    </location>
</feature>
<name>A0A918HZE1_9ACTN</name>
<keyword evidence="6 14" id="KW-0067">ATP-binding</keyword>
<dbReference type="PANTHER" id="PTHR43394">
    <property type="entry name" value="ATP-DEPENDENT PERMEASE MDL1, MITOCHONDRIAL"/>
    <property type="match status" value="1"/>
</dbReference>
<protein>
    <submittedName>
        <fullName evidence="14">ABC transporter ATP-binding protein</fullName>
    </submittedName>
</protein>
<evidence type="ECO:0000313" key="14">
    <source>
        <dbReference type="EMBL" id="GGU49755.1"/>
    </source>
</evidence>
<evidence type="ECO:0000259" key="13">
    <source>
        <dbReference type="PROSITE" id="PS50929"/>
    </source>
</evidence>
<dbReference type="InterPro" id="IPR011527">
    <property type="entry name" value="ABC1_TM_dom"/>
</dbReference>
<comment type="similarity">
    <text evidence="9">Belongs to the ABC transporter superfamily. Lipid exporter (TC 3.A.1.106) family.</text>
</comment>
<evidence type="ECO:0000313" key="15">
    <source>
        <dbReference type="Proteomes" id="UP000636661"/>
    </source>
</evidence>
<dbReference type="CDD" id="cd18551">
    <property type="entry name" value="ABC_6TM_LmrA_like"/>
    <property type="match status" value="1"/>
</dbReference>
<feature type="compositionally biased region" description="Pro residues" evidence="10">
    <location>
        <begin position="34"/>
        <end position="45"/>
    </location>
</feature>
<dbReference type="Gene3D" id="1.20.1560.10">
    <property type="entry name" value="ABC transporter type 1, transmembrane domain"/>
    <property type="match status" value="1"/>
</dbReference>
<dbReference type="EMBL" id="BMTP01000011">
    <property type="protein sequence ID" value="GGU49755.1"/>
    <property type="molecule type" value="Genomic_DNA"/>
</dbReference>
<feature type="domain" description="ABC transmembrane type-1" evidence="13">
    <location>
        <begin position="90"/>
        <end position="369"/>
    </location>
</feature>
<evidence type="ECO:0000256" key="4">
    <source>
        <dbReference type="ARBA" id="ARBA00022692"/>
    </source>
</evidence>
<evidence type="ECO:0000256" key="3">
    <source>
        <dbReference type="ARBA" id="ARBA00022475"/>
    </source>
</evidence>
<keyword evidence="5" id="KW-0547">Nucleotide-binding</keyword>
<keyword evidence="4 11" id="KW-0812">Transmembrane</keyword>
<feature type="region of interest" description="Disordered" evidence="10">
    <location>
        <begin position="1"/>
        <end position="69"/>
    </location>
</feature>
<keyword evidence="8 11" id="KW-0472">Membrane</keyword>
<dbReference type="GO" id="GO:0005524">
    <property type="term" value="F:ATP binding"/>
    <property type="evidence" value="ECO:0007669"/>
    <property type="project" value="UniProtKB-KW"/>
</dbReference>
<dbReference type="PROSITE" id="PS00211">
    <property type="entry name" value="ABC_TRANSPORTER_1"/>
    <property type="match status" value="1"/>
</dbReference>
<dbReference type="SUPFAM" id="SSF52540">
    <property type="entry name" value="P-loop containing nucleoside triphosphate hydrolases"/>
    <property type="match status" value="1"/>
</dbReference>
<dbReference type="GO" id="GO:0015421">
    <property type="term" value="F:ABC-type oligopeptide transporter activity"/>
    <property type="evidence" value="ECO:0007669"/>
    <property type="project" value="TreeGrafter"/>
</dbReference>
<dbReference type="InterPro" id="IPR027417">
    <property type="entry name" value="P-loop_NTPase"/>
</dbReference>
<dbReference type="GO" id="GO:0016887">
    <property type="term" value="F:ATP hydrolysis activity"/>
    <property type="evidence" value="ECO:0007669"/>
    <property type="project" value="InterPro"/>
</dbReference>
<sequence>MTSSPQFAEPPLRPPAPGRTDRRAEPSPASEDPGAPPEPPAPSNPAPAGGVRSEAADARAARPGAPAVRDERARPWLVLTHLRPHRAGLLLGSALSLVGSLLALAQPLVAKRMVDDLDHGHPALGALAALSALVVAGAATAALGQYVLERTAESVACTARRRLSERLPRLRLPELNRTEPGELISRVTSDTTVLRQVATRSIATAGSGLVVVVATLLLMALLDPVLLSITLVTIALIGATVAVAVPHIGRAARRAQEAVGRMGSLLERTLGALRTIKASGAEGRETAGLHRAAEDARRAGTRAARWQALSATTSTVAVQLSFLVVLGVGGARVATGAITVSTLVAFLLYVFALAPRVGQLVEAVGLLQAGSAAAARIGEVHSMETEPAGPLPAPAGAARPRSPARVVFQGVRFSYGPGSPAVHEDLTFTVPPRTTTALVGPSGAGKTTVFSLLERFYQPDGGRILLDGQDIARLPLSRLRALIGYVEQDSPILSGTLRDNLLLSAPDADAAQLHDVLHRTRLDSLVARLPDGIDTPIGHRGSTLSGGERQRVAIARALLRRPGLLLLDEATSQLDAANEAALHETLADIRRTTTILVIAHRLSTVTTADQILLLEAGRIRAAGTHAQLLTTDVRYRRLAAAQHLA</sequence>
<evidence type="ECO:0000256" key="5">
    <source>
        <dbReference type="ARBA" id="ARBA00022741"/>
    </source>
</evidence>
<dbReference type="Pfam" id="PF00664">
    <property type="entry name" value="ABC_membrane"/>
    <property type="match status" value="1"/>
</dbReference>
<dbReference type="FunFam" id="3.40.50.300:FF:000299">
    <property type="entry name" value="ABC transporter ATP-binding protein/permease"/>
    <property type="match status" value="1"/>
</dbReference>
<evidence type="ECO:0000256" key="2">
    <source>
        <dbReference type="ARBA" id="ARBA00022448"/>
    </source>
</evidence>
<dbReference type="InterPro" id="IPR003593">
    <property type="entry name" value="AAA+_ATPase"/>
</dbReference>
<organism evidence="14 15">
    <name type="scientific">Streptomyces lavendofoliae</name>
    <dbReference type="NCBI Taxonomy" id="67314"/>
    <lineage>
        <taxon>Bacteria</taxon>
        <taxon>Bacillati</taxon>
        <taxon>Actinomycetota</taxon>
        <taxon>Actinomycetes</taxon>
        <taxon>Kitasatosporales</taxon>
        <taxon>Streptomycetaceae</taxon>
        <taxon>Streptomyces</taxon>
    </lineage>
</organism>
<dbReference type="PROSITE" id="PS50893">
    <property type="entry name" value="ABC_TRANSPORTER_2"/>
    <property type="match status" value="1"/>
</dbReference>
<dbReference type="InterPro" id="IPR017871">
    <property type="entry name" value="ABC_transporter-like_CS"/>
</dbReference>
<evidence type="ECO:0000256" key="10">
    <source>
        <dbReference type="SAM" id="MobiDB-lite"/>
    </source>
</evidence>
<evidence type="ECO:0000256" key="8">
    <source>
        <dbReference type="ARBA" id="ARBA00023136"/>
    </source>
</evidence>
<keyword evidence="7 11" id="KW-1133">Transmembrane helix</keyword>
<reference evidence="14" key="1">
    <citation type="journal article" date="2014" name="Int. J. Syst. Evol. Microbiol.">
        <title>Complete genome sequence of Corynebacterium casei LMG S-19264T (=DSM 44701T), isolated from a smear-ripened cheese.</title>
        <authorList>
            <consortium name="US DOE Joint Genome Institute (JGI-PGF)"/>
            <person name="Walter F."/>
            <person name="Albersmeier A."/>
            <person name="Kalinowski J."/>
            <person name="Ruckert C."/>
        </authorList>
    </citation>
    <scope>NUCLEOTIDE SEQUENCE</scope>
    <source>
        <strain evidence="14">JCM 4391</strain>
    </source>
</reference>
<dbReference type="Gene3D" id="3.40.50.300">
    <property type="entry name" value="P-loop containing nucleotide triphosphate hydrolases"/>
    <property type="match status" value="1"/>
</dbReference>
<proteinExistence type="inferred from homology"/>
<dbReference type="SMART" id="SM00382">
    <property type="entry name" value="AAA"/>
    <property type="match status" value="1"/>
</dbReference>
<evidence type="ECO:0000259" key="12">
    <source>
        <dbReference type="PROSITE" id="PS50893"/>
    </source>
</evidence>
<feature type="transmembrane region" description="Helical" evidence="11">
    <location>
        <begin position="334"/>
        <end position="354"/>
    </location>
</feature>
<dbReference type="PANTHER" id="PTHR43394:SF1">
    <property type="entry name" value="ATP-BINDING CASSETTE SUB-FAMILY B MEMBER 10, MITOCHONDRIAL"/>
    <property type="match status" value="1"/>
</dbReference>
<feature type="transmembrane region" description="Helical" evidence="11">
    <location>
        <begin position="89"/>
        <end position="110"/>
    </location>
</feature>
<accession>A0A918HZE1</accession>
<dbReference type="Pfam" id="PF00005">
    <property type="entry name" value="ABC_tran"/>
    <property type="match status" value="1"/>
</dbReference>
<gene>
    <name evidence="14" type="ORF">GCM10010274_42950</name>
</gene>
<dbReference type="Proteomes" id="UP000636661">
    <property type="component" value="Unassembled WGS sequence"/>
</dbReference>
<evidence type="ECO:0000256" key="7">
    <source>
        <dbReference type="ARBA" id="ARBA00022989"/>
    </source>
</evidence>
<dbReference type="SUPFAM" id="SSF90123">
    <property type="entry name" value="ABC transporter transmembrane region"/>
    <property type="match status" value="1"/>
</dbReference>